<gene>
    <name evidence="1" type="ORF">HNR39_004145</name>
</gene>
<accession>A0A840S0N1</accession>
<evidence type="ECO:0000313" key="1">
    <source>
        <dbReference type="EMBL" id="MBB5202281.1"/>
    </source>
</evidence>
<reference evidence="1 2" key="1">
    <citation type="submission" date="2020-08" db="EMBL/GenBank/DDBJ databases">
        <title>Genomic Encyclopedia of Type Strains, Phase IV (KMG-IV): sequencing the most valuable type-strain genomes for metagenomic binning, comparative biology and taxonomic classification.</title>
        <authorList>
            <person name="Goeker M."/>
        </authorList>
    </citation>
    <scope>NUCLEOTIDE SEQUENCE [LARGE SCALE GENOMIC DNA]</scope>
    <source>
        <strain evidence="1 2">DSM 23240</strain>
    </source>
</reference>
<proteinExistence type="predicted"/>
<dbReference type="AlphaFoldDB" id="A0A840S0N1"/>
<evidence type="ECO:0008006" key="3">
    <source>
        <dbReference type="Google" id="ProtNLM"/>
    </source>
</evidence>
<sequence>MTYKNLVVLNASELDAIAGGATSVKNILSNITNALNALGLHSAAAEFTTTLDTAALILPFLDAPLSFTGNT</sequence>
<name>A0A840S0N1_9BURK</name>
<evidence type="ECO:0000313" key="2">
    <source>
        <dbReference type="Proteomes" id="UP000571084"/>
    </source>
</evidence>
<protein>
    <recommendedName>
        <fullName evidence="3">Bacteriocin</fullName>
    </recommendedName>
</protein>
<dbReference type="EMBL" id="JACHHQ010000012">
    <property type="protein sequence ID" value="MBB5202281.1"/>
    <property type="molecule type" value="Genomic_DNA"/>
</dbReference>
<organism evidence="1 2">
    <name type="scientific">Glaciimonas immobilis</name>
    <dbReference type="NCBI Taxonomy" id="728004"/>
    <lineage>
        <taxon>Bacteria</taxon>
        <taxon>Pseudomonadati</taxon>
        <taxon>Pseudomonadota</taxon>
        <taxon>Betaproteobacteria</taxon>
        <taxon>Burkholderiales</taxon>
        <taxon>Oxalobacteraceae</taxon>
        <taxon>Glaciimonas</taxon>
    </lineage>
</organism>
<dbReference type="RefSeq" id="WP_168056437.1">
    <property type="nucleotide sequence ID" value="NZ_JAAOZT010000009.1"/>
</dbReference>
<comment type="caution">
    <text evidence="1">The sequence shown here is derived from an EMBL/GenBank/DDBJ whole genome shotgun (WGS) entry which is preliminary data.</text>
</comment>
<dbReference type="Proteomes" id="UP000571084">
    <property type="component" value="Unassembled WGS sequence"/>
</dbReference>
<keyword evidence="2" id="KW-1185">Reference proteome</keyword>